<accession>A0A8J3YF05</accession>
<dbReference type="Proteomes" id="UP000652013">
    <property type="component" value="Unassembled WGS sequence"/>
</dbReference>
<dbReference type="AlphaFoldDB" id="A0A8J3YF05"/>
<dbReference type="EMBL" id="BOOY01000046">
    <property type="protein sequence ID" value="GIJ06729.1"/>
    <property type="molecule type" value="Genomic_DNA"/>
</dbReference>
<proteinExistence type="predicted"/>
<reference evidence="1" key="1">
    <citation type="submission" date="2021-01" db="EMBL/GenBank/DDBJ databases">
        <title>Whole genome shotgun sequence of Spirilliplanes yamanashiensis NBRC 15828.</title>
        <authorList>
            <person name="Komaki H."/>
            <person name="Tamura T."/>
        </authorList>
    </citation>
    <scope>NUCLEOTIDE SEQUENCE</scope>
    <source>
        <strain evidence="1">NBRC 15828</strain>
    </source>
</reference>
<dbReference type="RefSeq" id="WP_203941895.1">
    <property type="nucleotide sequence ID" value="NZ_BAAAGJ010000008.1"/>
</dbReference>
<comment type="caution">
    <text evidence="1">The sequence shown here is derived from an EMBL/GenBank/DDBJ whole genome shotgun (WGS) entry which is preliminary data.</text>
</comment>
<evidence type="ECO:0000313" key="1">
    <source>
        <dbReference type="EMBL" id="GIJ06729.1"/>
    </source>
</evidence>
<sequence>MSTIVFPDRAASARHARAEQCLGRAAAAAAKAPLVGGARPWRWHLAGDTAALYLVPGGPAAGPDAHVRDVVDCGSALHHALTALAGEGARAVVCPFPHPGRPDLLATVRVSDLGTATPAAVRAYQAVSLRTRTAALPGRATMPATVRSTLEEAAAVQGARLRVLGARPDGRRSRDALIEAPDDTAGGWLSAGRALSAVALAAAMDRLVVTVAAHLTTGAGAHPAVAVRVSVPGPAGG</sequence>
<keyword evidence="2" id="KW-1185">Reference proteome</keyword>
<protein>
    <submittedName>
        <fullName evidence="1">Uncharacterized protein</fullName>
    </submittedName>
</protein>
<gene>
    <name evidence="1" type="ORF">Sya03_60810</name>
</gene>
<organism evidence="1 2">
    <name type="scientific">Spirilliplanes yamanashiensis</name>
    <dbReference type="NCBI Taxonomy" id="42233"/>
    <lineage>
        <taxon>Bacteria</taxon>
        <taxon>Bacillati</taxon>
        <taxon>Actinomycetota</taxon>
        <taxon>Actinomycetes</taxon>
        <taxon>Micromonosporales</taxon>
        <taxon>Micromonosporaceae</taxon>
        <taxon>Spirilliplanes</taxon>
    </lineage>
</organism>
<evidence type="ECO:0000313" key="2">
    <source>
        <dbReference type="Proteomes" id="UP000652013"/>
    </source>
</evidence>
<name>A0A8J3YF05_9ACTN</name>